<evidence type="ECO:0000313" key="2">
    <source>
        <dbReference type="Proteomes" id="UP000177263"/>
    </source>
</evidence>
<organism evidence="1 2">
    <name type="scientific">Candidatus Woesebacteria bacterium RIFCSPHIGHO2_01_FULL_41_10</name>
    <dbReference type="NCBI Taxonomy" id="1802500"/>
    <lineage>
        <taxon>Bacteria</taxon>
        <taxon>Candidatus Woeseibacteriota</taxon>
    </lineage>
</organism>
<evidence type="ECO:0008006" key="3">
    <source>
        <dbReference type="Google" id="ProtNLM"/>
    </source>
</evidence>
<comment type="caution">
    <text evidence="1">The sequence shown here is derived from an EMBL/GenBank/DDBJ whole genome shotgun (WGS) entry which is preliminary data.</text>
</comment>
<reference evidence="1 2" key="1">
    <citation type="journal article" date="2016" name="Nat. Commun.">
        <title>Thousands of microbial genomes shed light on interconnected biogeochemical processes in an aquifer system.</title>
        <authorList>
            <person name="Anantharaman K."/>
            <person name="Brown C.T."/>
            <person name="Hug L.A."/>
            <person name="Sharon I."/>
            <person name="Castelle C.J."/>
            <person name="Probst A.J."/>
            <person name="Thomas B.C."/>
            <person name="Singh A."/>
            <person name="Wilkins M.J."/>
            <person name="Karaoz U."/>
            <person name="Brodie E.L."/>
            <person name="Williams K.H."/>
            <person name="Hubbard S.S."/>
            <person name="Banfield J.F."/>
        </authorList>
    </citation>
    <scope>NUCLEOTIDE SEQUENCE [LARGE SCALE GENOMIC DNA]</scope>
</reference>
<dbReference type="STRING" id="1802500.A2801_02280"/>
<dbReference type="Proteomes" id="UP000177263">
    <property type="component" value="Unassembled WGS sequence"/>
</dbReference>
<sequence>MNTALLKTRCTKGHLVVYEDKVSTELGGFGVKNENSLLYSQITGVEIKTTMAKIPLLSKGVATVKIFGKGEQVLECGMVNLDDAVKAKELIESRIKS</sequence>
<protein>
    <recommendedName>
        <fullName evidence="3">YokE-like PH domain-containing protein</fullName>
    </recommendedName>
</protein>
<evidence type="ECO:0000313" key="1">
    <source>
        <dbReference type="EMBL" id="OGM29422.1"/>
    </source>
</evidence>
<name>A0A1F7YQ42_9BACT</name>
<accession>A0A1F7YQ42</accession>
<proteinExistence type="predicted"/>
<gene>
    <name evidence="1" type="ORF">A2801_02280</name>
</gene>
<dbReference type="EMBL" id="MGGM01000013">
    <property type="protein sequence ID" value="OGM29422.1"/>
    <property type="molecule type" value="Genomic_DNA"/>
</dbReference>
<dbReference type="AlphaFoldDB" id="A0A1F7YQ42"/>